<keyword evidence="1" id="KW-0472">Membrane</keyword>
<keyword evidence="3" id="KW-1185">Reference proteome</keyword>
<evidence type="ECO:0000256" key="1">
    <source>
        <dbReference type="SAM" id="Phobius"/>
    </source>
</evidence>
<accession>A0ABV8MIX5</accession>
<sequence length="112" mass="11883">MKLATIRFFQGFYKLVMAANILSFVWLGLQSLISPQIPVSVPLLSALATFFLIGVCVAVLGSAKCPACKKPFVGSTAEDGEPVASFCTACCAYCGFPTSSELTRSVDLSHPQ</sequence>
<keyword evidence="1" id="KW-0812">Transmembrane</keyword>
<evidence type="ECO:0000313" key="2">
    <source>
        <dbReference type="EMBL" id="MFC4158094.1"/>
    </source>
</evidence>
<feature type="transmembrane region" description="Helical" evidence="1">
    <location>
        <begin position="39"/>
        <end position="60"/>
    </location>
</feature>
<dbReference type="EMBL" id="JBHSBU010000001">
    <property type="protein sequence ID" value="MFC4158094.1"/>
    <property type="molecule type" value="Genomic_DNA"/>
</dbReference>
<protein>
    <submittedName>
        <fullName evidence="2">Uncharacterized protein</fullName>
    </submittedName>
</protein>
<name>A0ABV8MIX5_9NEIS</name>
<gene>
    <name evidence="2" type="ORF">ACFOW7_01860</name>
</gene>
<dbReference type="RefSeq" id="WP_378160409.1">
    <property type="nucleotide sequence ID" value="NZ_JBHSBU010000001.1"/>
</dbReference>
<keyword evidence="1" id="KW-1133">Transmembrane helix</keyword>
<evidence type="ECO:0000313" key="3">
    <source>
        <dbReference type="Proteomes" id="UP001595791"/>
    </source>
</evidence>
<proteinExistence type="predicted"/>
<comment type="caution">
    <text evidence="2">The sequence shown here is derived from an EMBL/GenBank/DDBJ whole genome shotgun (WGS) entry which is preliminary data.</text>
</comment>
<dbReference type="Proteomes" id="UP001595791">
    <property type="component" value="Unassembled WGS sequence"/>
</dbReference>
<feature type="transmembrane region" description="Helical" evidence="1">
    <location>
        <begin position="12"/>
        <end position="33"/>
    </location>
</feature>
<reference evidence="3" key="1">
    <citation type="journal article" date="2019" name="Int. J. Syst. Evol. Microbiol.">
        <title>The Global Catalogue of Microorganisms (GCM) 10K type strain sequencing project: providing services to taxonomists for standard genome sequencing and annotation.</title>
        <authorList>
            <consortium name="The Broad Institute Genomics Platform"/>
            <consortium name="The Broad Institute Genome Sequencing Center for Infectious Disease"/>
            <person name="Wu L."/>
            <person name="Ma J."/>
        </authorList>
    </citation>
    <scope>NUCLEOTIDE SEQUENCE [LARGE SCALE GENOMIC DNA]</scope>
    <source>
        <strain evidence="3">LMG 29894</strain>
    </source>
</reference>
<organism evidence="2 3">
    <name type="scientific">Chitinimonas lacunae</name>
    <dbReference type="NCBI Taxonomy" id="1963018"/>
    <lineage>
        <taxon>Bacteria</taxon>
        <taxon>Pseudomonadati</taxon>
        <taxon>Pseudomonadota</taxon>
        <taxon>Betaproteobacteria</taxon>
        <taxon>Neisseriales</taxon>
        <taxon>Chitinibacteraceae</taxon>
        <taxon>Chitinimonas</taxon>
    </lineage>
</organism>